<keyword evidence="2" id="KW-1185">Reference proteome</keyword>
<sequence length="236" mass="27965">MEQFHTVEEAIGGNFGANEEESVSPLNNECKCFNDPALRKRKNHRDHFPYLSIYEKNLECRSNGYLLRGVPIDVEIKKVKEDPAVIGYFSDPVSYIISIKHGKHEWQDEKRWIDFVILDKRLKAHRLKKRFSRPFKRRKSNKNNNILPDDHNYGMRHRRGCPLRWSIDSDEYDMTTMDEEEVPPELNTLALLPQFPSVPKDRVTERKMKLDSWLQHALHIPDVKKFNETVTIFLYI</sequence>
<evidence type="ECO:0000313" key="3">
    <source>
        <dbReference type="WBParaSite" id="PSU_v2.g12067.t1"/>
    </source>
</evidence>
<dbReference type="AlphaFoldDB" id="A0A914XZW3"/>
<feature type="domain" description="PX" evidence="1">
    <location>
        <begin position="73"/>
        <end position="236"/>
    </location>
</feature>
<accession>A0A914XZW3</accession>
<dbReference type="PROSITE" id="PS50195">
    <property type="entry name" value="PX"/>
    <property type="match status" value="1"/>
</dbReference>
<protein>
    <submittedName>
        <fullName evidence="3">PX domain-containing protein</fullName>
    </submittedName>
</protein>
<dbReference type="Proteomes" id="UP000887577">
    <property type="component" value="Unplaced"/>
</dbReference>
<reference evidence="3" key="1">
    <citation type="submission" date="2022-11" db="UniProtKB">
        <authorList>
            <consortium name="WormBaseParasite"/>
        </authorList>
    </citation>
    <scope>IDENTIFICATION</scope>
</reference>
<dbReference type="GO" id="GO:0035091">
    <property type="term" value="F:phosphatidylinositol binding"/>
    <property type="evidence" value="ECO:0007669"/>
    <property type="project" value="InterPro"/>
</dbReference>
<organism evidence="2 3">
    <name type="scientific">Panagrolaimus superbus</name>
    <dbReference type="NCBI Taxonomy" id="310955"/>
    <lineage>
        <taxon>Eukaryota</taxon>
        <taxon>Metazoa</taxon>
        <taxon>Ecdysozoa</taxon>
        <taxon>Nematoda</taxon>
        <taxon>Chromadorea</taxon>
        <taxon>Rhabditida</taxon>
        <taxon>Tylenchina</taxon>
        <taxon>Panagrolaimomorpha</taxon>
        <taxon>Panagrolaimoidea</taxon>
        <taxon>Panagrolaimidae</taxon>
        <taxon>Panagrolaimus</taxon>
    </lineage>
</organism>
<evidence type="ECO:0000259" key="1">
    <source>
        <dbReference type="PROSITE" id="PS50195"/>
    </source>
</evidence>
<dbReference type="Gene3D" id="3.30.1520.10">
    <property type="entry name" value="Phox-like domain"/>
    <property type="match status" value="1"/>
</dbReference>
<dbReference type="SUPFAM" id="SSF64268">
    <property type="entry name" value="PX domain"/>
    <property type="match status" value="1"/>
</dbReference>
<dbReference type="WBParaSite" id="PSU_v2.g12067.t1">
    <property type="protein sequence ID" value="PSU_v2.g12067.t1"/>
    <property type="gene ID" value="PSU_v2.g12067"/>
</dbReference>
<evidence type="ECO:0000313" key="2">
    <source>
        <dbReference type="Proteomes" id="UP000887577"/>
    </source>
</evidence>
<dbReference type="InterPro" id="IPR036871">
    <property type="entry name" value="PX_dom_sf"/>
</dbReference>
<dbReference type="InterPro" id="IPR001683">
    <property type="entry name" value="PX_dom"/>
</dbReference>
<proteinExistence type="predicted"/>
<name>A0A914XZW3_9BILA</name>